<dbReference type="Proteomes" id="UP001596139">
    <property type="component" value="Unassembled WGS sequence"/>
</dbReference>
<keyword evidence="2" id="KW-1185">Reference proteome</keyword>
<dbReference type="RefSeq" id="WP_382467297.1">
    <property type="nucleotide sequence ID" value="NZ_JBHSPX010000001.1"/>
</dbReference>
<organism evidence="1 2">
    <name type="scientific">Streptomyces ochraceiscleroticus</name>
    <dbReference type="NCBI Taxonomy" id="47761"/>
    <lineage>
        <taxon>Bacteria</taxon>
        <taxon>Bacillati</taxon>
        <taxon>Actinomycetota</taxon>
        <taxon>Actinomycetes</taxon>
        <taxon>Kitasatosporales</taxon>
        <taxon>Streptomycetaceae</taxon>
        <taxon>Streptomyces</taxon>
    </lineage>
</organism>
<protein>
    <recommendedName>
        <fullName evidence="3">SCP2 domain-containing protein</fullName>
    </recommendedName>
</protein>
<gene>
    <name evidence="1" type="ORF">ACFP4F_00150</name>
</gene>
<name>A0ABW1MBA0_9ACTN</name>
<evidence type="ECO:0000313" key="1">
    <source>
        <dbReference type="EMBL" id="MFC6060960.1"/>
    </source>
</evidence>
<dbReference type="EMBL" id="JBHSPX010000001">
    <property type="protein sequence ID" value="MFC6060960.1"/>
    <property type="molecule type" value="Genomic_DNA"/>
</dbReference>
<proteinExistence type="predicted"/>
<feature type="non-terminal residue" evidence="1">
    <location>
        <position position="179"/>
    </location>
</feature>
<evidence type="ECO:0000313" key="2">
    <source>
        <dbReference type="Proteomes" id="UP001596139"/>
    </source>
</evidence>
<comment type="caution">
    <text evidence="1">The sequence shown here is derived from an EMBL/GenBank/DDBJ whole genome shotgun (WGS) entry which is preliminary data.</text>
</comment>
<reference evidence="2" key="1">
    <citation type="journal article" date="2019" name="Int. J. Syst. Evol. Microbiol.">
        <title>The Global Catalogue of Microorganisms (GCM) 10K type strain sequencing project: providing services to taxonomists for standard genome sequencing and annotation.</title>
        <authorList>
            <consortium name="The Broad Institute Genomics Platform"/>
            <consortium name="The Broad Institute Genome Sequencing Center for Infectious Disease"/>
            <person name="Wu L."/>
            <person name="Ma J."/>
        </authorList>
    </citation>
    <scope>NUCLEOTIDE SEQUENCE [LARGE SCALE GENOMIC DNA]</scope>
    <source>
        <strain evidence="2">CGMCC 1.15180</strain>
    </source>
</reference>
<accession>A0ABW1MBA0</accession>
<sequence length="179" mass="19506">MLLSMPRQQGSWTSQRELLAEAQRLLPQVLELAGFRAELKHDDGRPFFDALHVSGQSISVWVDAVPLPDGTVARTFINTTSEHYMVHASDRLPLDQLGRVLSQGAGEFLAGRERSSAGLAPVVRDMLQNGAELPSDAELSATDRGQIGQLNWLAQQLSDPSLPVEQRAGIRAELSGLID</sequence>
<evidence type="ECO:0008006" key="3">
    <source>
        <dbReference type="Google" id="ProtNLM"/>
    </source>
</evidence>